<evidence type="ECO:0000256" key="5">
    <source>
        <dbReference type="SAM" id="MobiDB-lite"/>
    </source>
</evidence>
<proteinExistence type="predicted"/>
<dbReference type="Proteomes" id="UP001341281">
    <property type="component" value="Chromosome 03"/>
</dbReference>
<keyword evidence="3" id="KW-0862">Zinc</keyword>
<keyword evidence="1" id="KW-0479">Metal-binding</keyword>
<feature type="region of interest" description="Disordered" evidence="5">
    <location>
        <begin position="1"/>
        <end position="26"/>
    </location>
</feature>
<dbReference type="InterPro" id="IPR010666">
    <property type="entry name" value="Znf_GRF"/>
</dbReference>
<organism evidence="7 8">
    <name type="scientific">Paspalum notatum var. saurae</name>
    <dbReference type="NCBI Taxonomy" id="547442"/>
    <lineage>
        <taxon>Eukaryota</taxon>
        <taxon>Viridiplantae</taxon>
        <taxon>Streptophyta</taxon>
        <taxon>Embryophyta</taxon>
        <taxon>Tracheophyta</taxon>
        <taxon>Spermatophyta</taxon>
        <taxon>Magnoliopsida</taxon>
        <taxon>Liliopsida</taxon>
        <taxon>Poales</taxon>
        <taxon>Poaceae</taxon>
        <taxon>PACMAD clade</taxon>
        <taxon>Panicoideae</taxon>
        <taxon>Andropogonodae</taxon>
        <taxon>Paspaleae</taxon>
        <taxon>Paspalinae</taxon>
        <taxon>Paspalum</taxon>
    </lineage>
</organism>
<evidence type="ECO:0000259" key="6">
    <source>
        <dbReference type="PROSITE" id="PS51999"/>
    </source>
</evidence>
<sequence length="185" mass="20899">MAESTSWVSRSAASSGQGGIGSGRQGAPVPYREGPFAYEPAVLCWCQMKSARWISWSDDNPGRRYYRCQRARSAADCRFYEWIDAEDPKFLKTLLLDLRNAVSGLKKENSELKMAAASADGCNWEEIVQMKQQIDVFHEEKIEMTEALNEKDRKIEEKDATLQLVVSKMNSERTSTAGTCRLQES</sequence>
<evidence type="ECO:0000313" key="8">
    <source>
        <dbReference type="Proteomes" id="UP001341281"/>
    </source>
</evidence>
<dbReference type="PANTHER" id="PTHR33248">
    <property type="entry name" value="ZINC ION-BINDING PROTEIN"/>
    <property type="match status" value="1"/>
</dbReference>
<keyword evidence="2 4" id="KW-0863">Zinc-finger</keyword>
<evidence type="ECO:0000256" key="4">
    <source>
        <dbReference type="PROSITE-ProRule" id="PRU01343"/>
    </source>
</evidence>
<dbReference type="GO" id="GO:0008270">
    <property type="term" value="F:zinc ion binding"/>
    <property type="evidence" value="ECO:0007669"/>
    <property type="project" value="UniProtKB-KW"/>
</dbReference>
<gene>
    <name evidence="7" type="ORF">U9M48_014357</name>
</gene>
<dbReference type="PROSITE" id="PS51999">
    <property type="entry name" value="ZF_GRF"/>
    <property type="match status" value="1"/>
</dbReference>
<reference evidence="7 8" key="1">
    <citation type="submission" date="2024-02" db="EMBL/GenBank/DDBJ databases">
        <title>High-quality chromosome-scale genome assembly of Pensacola bahiagrass (Paspalum notatum Flugge var. saurae).</title>
        <authorList>
            <person name="Vega J.M."/>
            <person name="Podio M."/>
            <person name="Orjuela J."/>
            <person name="Siena L.A."/>
            <person name="Pessino S.C."/>
            <person name="Combes M.C."/>
            <person name="Mariac C."/>
            <person name="Albertini E."/>
            <person name="Pupilli F."/>
            <person name="Ortiz J.P.A."/>
            <person name="Leblanc O."/>
        </authorList>
    </citation>
    <scope>NUCLEOTIDE SEQUENCE [LARGE SCALE GENOMIC DNA]</scope>
    <source>
        <strain evidence="7">R1</strain>
        <tissue evidence="7">Leaf</tissue>
    </source>
</reference>
<keyword evidence="8" id="KW-1185">Reference proteome</keyword>
<evidence type="ECO:0000256" key="3">
    <source>
        <dbReference type="ARBA" id="ARBA00022833"/>
    </source>
</evidence>
<accession>A0AAQ3T2I3</accession>
<protein>
    <recommendedName>
        <fullName evidence="6">GRF-type domain-containing protein</fullName>
    </recommendedName>
</protein>
<name>A0AAQ3T2I3_PASNO</name>
<evidence type="ECO:0000313" key="7">
    <source>
        <dbReference type="EMBL" id="WVZ64910.1"/>
    </source>
</evidence>
<dbReference type="EMBL" id="CP144747">
    <property type="protein sequence ID" value="WVZ64910.1"/>
    <property type="molecule type" value="Genomic_DNA"/>
</dbReference>
<feature type="domain" description="GRF-type" evidence="6">
    <location>
        <begin position="44"/>
        <end position="86"/>
    </location>
</feature>
<evidence type="ECO:0000256" key="1">
    <source>
        <dbReference type="ARBA" id="ARBA00022723"/>
    </source>
</evidence>
<dbReference type="AlphaFoldDB" id="A0AAQ3T2I3"/>
<feature type="compositionally biased region" description="Low complexity" evidence="5">
    <location>
        <begin position="1"/>
        <end position="15"/>
    </location>
</feature>
<evidence type="ECO:0000256" key="2">
    <source>
        <dbReference type="ARBA" id="ARBA00022771"/>
    </source>
</evidence>
<dbReference type="Pfam" id="PF06839">
    <property type="entry name" value="Zn_ribbon_GRF"/>
    <property type="match status" value="1"/>
</dbReference>